<proteinExistence type="predicted"/>
<accession>A0A0F9MNT1</accession>
<sequence length="45" mass="5697">MNKRVKLAQATENYLWWMAAYRPRHYRLYMVTMTRKPEGETYERR</sequence>
<comment type="caution">
    <text evidence="1">The sequence shown here is derived from an EMBL/GenBank/DDBJ whole genome shotgun (WGS) entry which is preliminary data.</text>
</comment>
<dbReference type="AlphaFoldDB" id="A0A0F9MNT1"/>
<dbReference type="EMBL" id="LAZR01009747">
    <property type="protein sequence ID" value="KKM70812.1"/>
    <property type="molecule type" value="Genomic_DNA"/>
</dbReference>
<reference evidence="1" key="1">
    <citation type="journal article" date="2015" name="Nature">
        <title>Complex archaea that bridge the gap between prokaryotes and eukaryotes.</title>
        <authorList>
            <person name="Spang A."/>
            <person name="Saw J.H."/>
            <person name="Jorgensen S.L."/>
            <person name="Zaremba-Niedzwiedzka K."/>
            <person name="Martijn J."/>
            <person name="Lind A.E."/>
            <person name="van Eijk R."/>
            <person name="Schleper C."/>
            <person name="Guy L."/>
            <person name="Ettema T.J."/>
        </authorList>
    </citation>
    <scope>NUCLEOTIDE SEQUENCE</scope>
</reference>
<organism evidence="1">
    <name type="scientific">marine sediment metagenome</name>
    <dbReference type="NCBI Taxonomy" id="412755"/>
    <lineage>
        <taxon>unclassified sequences</taxon>
        <taxon>metagenomes</taxon>
        <taxon>ecological metagenomes</taxon>
    </lineage>
</organism>
<protein>
    <submittedName>
        <fullName evidence="1">Uncharacterized protein</fullName>
    </submittedName>
</protein>
<name>A0A0F9MNT1_9ZZZZ</name>
<gene>
    <name evidence="1" type="ORF">LCGC14_1437070</name>
</gene>
<evidence type="ECO:0000313" key="1">
    <source>
        <dbReference type="EMBL" id="KKM70812.1"/>
    </source>
</evidence>